<comment type="caution">
    <text evidence="1">The sequence shown here is derived from an EMBL/GenBank/DDBJ whole genome shotgun (WGS) entry which is preliminary data.</text>
</comment>
<reference evidence="1 2" key="1">
    <citation type="journal article" date="2022" name="Nat. Ecol. Evol.">
        <title>A masculinizing supergene underlies an exaggerated male reproductive morph in a spider.</title>
        <authorList>
            <person name="Hendrickx F."/>
            <person name="De Corte Z."/>
            <person name="Sonet G."/>
            <person name="Van Belleghem S.M."/>
            <person name="Kostlbacher S."/>
            <person name="Vangestel C."/>
        </authorList>
    </citation>
    <scope>NUCLEOTIDE SEQUENCE [LARGE SCALE GENOMIC DNA]</scope>
    <source>
        <strain evidence="1">W744_W776</strain>
    </source>
</reference>
<gene>
    <name evidence="1" type="ORF">JTE90_000854</name>
</gene>
<sequence length="87" mass="9881">MMFWVAGGIPLEIKQLRKAFTEKFKERALLGFAMELTIPEKIQTENEDFELSGCGLLFFRRSSILGVLGNILTYGLLVISIEIRQLS</sequence>
<dbReference type="Proteomes" id="UP000827092">
    <property type="component" value="Unassembled WGS sequence"/>
</dbReference>
<dbReference type="EMBL" id="JAFNEN010000024">
    <property type="protein sequence ID" value="KAG8199761.1"/>
    <property type="molecule type" value="Genomic_DNA"/>
</dbReference>
<accession>A0AAV6VUJ1</accession>
<evidence type="ECO:0000313" key="2">
    <source>
        <dbReference type="Proteomes" id="UP000827092"/>
    </source>
</evidence>
<evidence type="ECO:0000313" key="1">
    <source>
        <dbReference type="EMBL" id="KAG8199761.1"/>
    </source>
</evidence>
<organism evidence="1 2">
    <name type="scientific">Oedothorax gibbosus</name>
    <dbReference type="NCBI Taxonomy" id="931172"/>
    <lineage>
        <taxon>Eukaryota</taxon>
        <taxon>Metazoa</taxon>
        <taxon>Ecdysozoa</taxon>
        <taxon>Arthropoda</taxon>
        <taxon>Chelicerata</taxon>
        <taxon>Arachnida</taxon>
        <taxon>Araneae</taxon>
        <taxon>Araneomorphae</taxon>
        <taxon>Entelegynae</taxon>
        <taxon>Araneoidea</taxon>
        <taxon>Linyphiidae</taxon>
        <taxon>Erigoninae</taxon>
        <taxon>Oedothorax</taxon>
    </lineage>
</organism>
<dbReference type="AlphaFoldDB" id="A0AAV6VUJ1"/>
<name>A0AAV6VUJ1_9ARAC</name>
<keyword evidence="2" id="KW-1185">Reference proteome</keyword>
<protein>
    <submittedName>
        <fullName evidence="1">Uncharacterized protein</fullName>
    </submittedName>
</protein>
<proteinExistence type="predicted"/>